<comment type="caution">
    <text evidence="1">The sequence shown here is derived from an EMBL/GenBank/DDBJ whole genome shotgun (WGS) entry which is preliminary data.</text>
</comment>
<evidence type="ECO:0000313" key="1">
    <source>
        <dbReference type="EMBL" id="MBD1421648.1"/>
    </source>
</evidence>
<sequence>MKLKLVIFILALSVCLIYTRSQTIQKHAWQPEINLKNNQLFEYSVARRNTVTGNLSPNRDTEEHYSVRFRVEDKEGEGEGYSFS</sequence>
<dbReference type="RefSeq" id="WP_190313394.1">
    <property type="nucleotide sequence ID" value="NZ_JACNYL010000002.1"/>
</dbReference>
<organism evidence="1 2">
    <name type="scientific">Sphingobacterium chuzhouense</name>
    <dbReference type="NCBI Taxonomy" id="1742264"/>
    <lineage>
        <taxon>Bacteria</taxon>
        <taxon>Pseudomonadati</taxon>
        <taxon>Bacteroidota</taxon>
        <taxon>Sphingobacteriia</taxon>
        <taxon>Sphingobacteriales</taxon>
        <taxon>Sphingobacteriaceae</taxon>
        <taxon>Sphingobacterium</taxon>
    </lineage>
</organism>
<dbReference type="Proteomes" id="UP000651112">
    <property type="component" value="Unassembled WGS sequence"/>
</dbReference>
<reference evidence="1 2" key="1">
    <citation type="submission" date="2020-08" db="EMBL/GenBank/DDBJ databases">
        <title>Sphingobacterium sp. DN00404 isolated from aquaculture water.</title>
        <authorList>
            <person name="Zhang M."/>
        </authorList>
    </citation>
    <scope>NUCLEOTIDE SEQUENCE [LARGE SCALE GENOMIC DNA]</scope>
    <source>
        <strain evidence="1 2">KCTC 42746</strain>
    </source>
</reference>
<evidence type="ECO:0000313" key="2">
    <source>
        <dbReference type="Proteomes" id="UP000651112"/>
    </source>
</evidence>
<accession>A0ABR7XR55</accession>
<keyword evidence="2" id="KW-1185">Reference proteome</keyword>
<proteinExistence type="predicted"/>
<gene>
    <name evidence="1" type="ORF">H8B21_08730</name>
</gene>
<protein>
    <submittedName>
        <fullName evidence="1">Uncharacterized protein</fullName>
    </submittedName>
</protein>
<name>A0ABR7XR55_9SPHI</name>
<dbReference type="EMBL" id="JACNYL010000002">
    <property type="protein sequence ID" value="MBD1421648.1"/>
    <property type="molecule type" value="Genomic_DNA"/>
</dbReference>